<keyword evidence="1" id="KW-1185">Reference proteome</keyword>
<dbReference type="Proteomes" id="UP000887574">
    <property type="component" value="Unplaced"/>
</dbReference>
<dbReference type="WBParaSite" id="jg16854">
    <property type="protein sequence ID" value="jg16854"/>
    <property type="gene ID" value="jg16854"/>
</dbReference>
<protein>
    <submittedName>
        <fullName evidence="2">Uncharacterized protein</fullName>
    </submittedName>
</protein>
<organism evidence="1 2">
    <name type="scientific">Ditylenchus dipsaci</name>
    <dbReference type="NCBI Taxonomy" id="166011"/>
    <lineage>
        <taxon>Eukaryota</taxon>
        <taxon>Metazoa</taxon>
        <taxon>Ecdysozoa</taxon>
        <taxon>Nematoda</taxon>
        <taxon>Chromadorea</taxon>
        <taxon>Rhabditida</taxon>
        <taxon>Tylenchina</taxon>
        <taxon>Tylenchomorpha</taxon>
        <taxon>Sphaerularioidea</taxon>
        <taxon>Anguinidae</taxon>
        <taxon>Anguininae</taxon>
        <taxon>Ditylenchus</taxon>
    </lineage>
</organism>
<dbReference type="AlphaFoldDB" id="A0A915D8H2"/>
<evidence type="ECO:0000313" key="2">
    <source>
        <dbReference type="WBParaSite" id="jg16854"/>
    </source>
</evidence>
<proteinExistence type="predicted"/>
<evidence type="ECO:0000313" key="1">
    <source>
        <dbReference type="Proteomes" id="UP000887574"/>
    </source>
</evidence>
<sequence>MPESHSTLGFRLHSLSVKINDEMTAIFSSLKYRPAFVAMPDNVLEDALRKNLMSDPAFKVVQVVRAIDIIDFLVEMLTVPASSSTVEMVYSQVEMSTNGGRNRTSWTLLKDQLVLYLNYGQLHGQC</sequence>
<accession>A0A915D8H2</accession>
<reference evidence="2" key="1">
    <citation type="submission" date="2022-11" db="UniProtKB">
        <authorList>
            <consortium name="WormBaseParasite"/>
        </authorList>
    </citation>
    <scope>IDENTIFICATION</scope>
</reference>
<name>A0A915D8H2_9BILA</name>